<dbReference type="SUPFAM" id="SSF51735">
    <property type="entry name" value="NAD(P)-binding Rossmann-fold domains"/>
    <property type="match status" value="1"/>
</dbReference>
<dbReference type="InterPro" id="IPR036291">
    <property type="entry name" value="NAD(P)-bd_dom_sf"/>
</dbReference>
<dbReference type="EMBL" id="JBBXMP010000188">
    <property type="protein sequence ID" value="KAL0060177.1"/>
    <property type="molecule type" value="Genomic_DNA"/>
</dbReference>
<dbReference type="Proteomes" id="UP001437256">
    <property type="component" value="Unassembled WGS sequence"/>
</dbReference>
<name>A0ABR2ZIC0_9AGAR</name>
<sequence length="139" mass="15094">MAGARGNFFKQKQFAVVGASKDQSKYGTRVLKWYQARDIQVTPVHPVQTELEGLQTVKNVGELAAPTETSVSIITPAPVTLEVLKKANELKIPSIWLQPGAEDATVIDFIENSDLKGKVVYGGPCVLVEGDDLRTRASL</sequence>
<evidence type="ECO:0000313" key="2">
    <source>
        <dbReference type="EMBL" id="KAL0060177.1"/>
    </source>
</evidence>
<dbReference type="InterPro" id="IPR003781">
    <property type="entry name" value="CoA-bd"/>
</dbReference>
<organism evidence="2 3">
    <name type="scientific">Marasmius tenuissimus</name>
    <dbReference type="NCBI Taxonomy" id="585030"/>
    <lineage>
        <taxon>Eukaryota</taxon>
        <taxon>Fungi</taxon>
        <taxon>Dikarya</taxon>
        <taxon>Basidiomycota</taxon>
        <taxon>Agaricomycotina</taxon>
        <taxon>Agaricomycetes</taxon>
        <taxon>Agaricomycetidae</taxon>
        <taxon>Agaricales</taxon>
        <taxon>Marasmiineae</taxon>
        <taxon>Marasmiaceae</taxon>
        <taxon>Marasmius</taxon>
    </lineage>
</organism>
<comment type="caution">
    <text evidence="2">The sequence shown here is derived from an EMBL/GenBank/DDBJ whole genome shotgun (WGS) entry which is preliminary data.</text>
</comment>
<evidence type="ECO:0000259" key="1">
    <source>
        <dbReference type="SMART" id="SM00881"/>
    </source>
</evidence>
<evidence type="ECO:0000313" key="3">
    <source>
        <dbReference type="Proteomes" id="UP001437256"/>
    </source>
</evidence>
<accession>A0ABR2ZIC0</accession>
<protein>
    <recommendedName>
        <fullName evidence="1">CoA-binding domain-containing protein</fullName>
    </recommendedName>
</protein>
<dbReference type="PANTHER" id="PTHR33303">
    <property type="entry name" value="CYTOPLASMIC PROTEIN-RELATED"/>
    <property type="match status" value="1"/>
</dbReference>
<dbReference type="PANTHER" id="PTHR33303:SF2">
    <property type="entry name" value="COA-BINDING DOMAIN-CONTAINING PROTEIN"/>
    <property type="match status" value="1"/>
</dbReference>
<gene>
    <name evidence="2" type="ORF">AAF712_013024</name>
</gene>
<feature type="domain" description="CoA-binding" evidence="1">
    <location>
        <begin position="8"/>
        <end position="101"/>
    </location>
</feature>
<dbReference type="Pfam" id="PF13380">
    <property type="entry name" value="CoA_binding_2"/>
    <property type="match status" value="1"/>
</dbReference>
<dbReference type="SMART" id="SM00881">
    <property type="entry name" value="CoA_binding"/>
    <property type="match status" value="1"/>
</dbReference>
<reference evidence="2 3" key="1">
    <citation type="submission" date="2024-05" db="EMBL/GenBank/DDBJ databases">
        <title>A draft genome resource for the thread blight pathogen Marasmius tenuissimus strain MS-2.</title>
        <authorList>
            <person name="Yulfo-Soto G.E."/>
            <person name="Baruah I.K."/>
            <person name="Amoako-Attah I."/>
            <person name="Bukari Y."/>
            <person name="Meinhardt L.W."/>
            <person name="Bailey B.A."/>
            <person name="Cohen S.P."/>
        </authorList>
    </citation>
    <scope>NUCLEOTIDE SEQUENCE [LARGE SCALE GENOMIC DNA]</scope>
    <source>
        <strain evidence="2 3">MS-2</strain>
    </source>
</reference>
<proteinExistence type="predicted"/>
<dbReference type="Gene3D" id="3.40.50.720">
    <property type="entry name" value="NAD(P)-binding Rossmann-like Domain"/>
    <property type="match status" value="1"/>
</dbReference>
<keyword evidence="3" id="KW-1185">Reference proteome</keyword>